<dbReference type="AlphaFoldDB" id="A0A3S1F6V2"/>
<protein>
    <recommendedName>
        <fullName evidence="4">AP2 domain-containing protein</fullName>
    </recommendedName>
</protein>
<evidence type="ECO:0008006" key="4">
    <source>
        <dbReference type="Google" id="ProtNLM"/>
    </source>
</evidence>
<keyword evidence="1" id="KW-0812">Transmembrane</keyword>
<name>A0A3S1F6V2_9BURK</name>
<evidence type="ECO:0000313" key="2">
    <source>
        <dbReference type="EMBL" id="RUR71923.1"/>
    </source>
</evidence>
<dbReference type="Gene3D" id="1.20.5.2050">
    <property type="match status" value="1"/>
</dbReference>
<dbReference type="OrthoDB" id="154347at2"/>
<comment type="caution">
    <text evidence="2">The sequence shown here is derived from an EMBL/GenBank/DDBJ whole genome shotgun (WGS) entry which is preliminary data.</text>
</comment>
<accession>A0A3S1F6V2</accession>
<organism evidence="2 3">
    <name type="scientific">Variovorax guangxiensis</name>
    <dbReference type="NCBI Taxonomy" id="1775474"/>
    <lineage>
        <taxon>Bacteria</taxon>
        <taxon>Pseudomonadati</taxon>
        <taxon>Pseudomonadota</taxon>
        <taxon>Betaproteobacteria</taxon>
        <taxon>Burkholderiales</taxon>
        <taxon>Comamonadaceae</taxon>
        <taxon>Variovorax</taxon>
    </lineage>
</organism>
<dbReference type="Proteomes" id="UP000281118">
    <property type="component" value="Unassembled WGS sequence"/>
</dbReference>
<reference evidence="2 3" key="1">
    <citation type="submission" date="2018-12" db="EMBL/GenBank/DDBJ databases">
        <title>The genome sequences of Variovorax guangxiensis DSM 27352.</title>
        <authorList>
            <person name="Gao J."/>
            <person name="Sun J."/>
        </authorList>
    </citation>
    <scope>NUCLEOTIDE SEQUENCE [LARGE SCALE GENOMIC DNA]</scope>
    <source>
        <strain evidence="2 3">DSM 27352</strain>
    </source>
</reference>
<evidence type="ECO:0000256" key="1">
    <source>
        <dbReference type="SAM" id="Phobius"/>
    </source>
</evidence>
<evidence type="ECO:0000313" key="3">
    <source>
        <dbReference type="Proteomes" id="UP000281118"/>
    </source>
</evidence>
<sequence length="205" mass="23097">MSLWDAAKFNEFKALIFMSLGVPNLLAMYGVLRAKDRWGVCIRRDGRHHRKVFMFRTYGEQAGLAAAQAWRDQIVAMYPALVRREQAQRARTDTKEDLPGIFCRRNVDGCPVLWTAHTQCGPGKRLQKSFSVGRYGDDARDMAIRERERQLAQMRGVVCGLLDAEGRRLLAQHVAEPDFAVIKPIPWPVPNTGPLNRSNASGFAG</sequence>
<keyword evidence="1" id="KW-0472">Membrane</keyword>
<keyword evidence="1" id="KW-1133">Transmembrane helix</keyword>
<dbReference type="EMBL" id="RXFT01000027">
    <property type="protein sequence ID" value="RUR71923.1"/>
    <property type="molecule type" value="Genomic_DNA"/>
</dbReference>
<dbReference type="RefSeq" id="WP_126025978.1">
    <property type="nucleotide sequence ID" value="NZ_RXFT01000027.1"/>
</dbReference>
<proteinExistence type="predicted"/>
<gene>
    <name evidence="2" type="ORF">EJP67_33240</name>
</gene>
<feature type="transmembrane region" description="Helical" evidence="1">
    <location>
        <begin position="12"/>
        <end position="32"/>
    </location>
</feature>